<reference evidence="2 3" key="1">
    <citation type="submission" date="2017-06" db="EMBL/GenBank/DDBJ databases">
        <title>Comparative genomic analysis of Ambrosia Fusariam Clade fungi.</title>
        <authorList>
            <person name="Stajich J.E."/>
            <person name="Carrillo J."/>
            <person name="Kijimoto T."/>
            <person name="Eskalen A."/>
            <person name="O'Donnell K."/>
            <person name="Kasson M."/>
        </authorList>
    </citation>
    <scope>NUCLEOTIDE SEQUENCE [LARGE SCALE GENOMIC DNA]</scope>
    <source>
        <strain evidence="2 3">NRRL62606</strain>
    </source>
</reference>
<dbReference type="AlphaFoldDB" id="A0A428SBE9"/>
<dbReference type="PANTHER" id="PTHR39596">
    <property type="match status" value="1"/>
</dbReference>
<dbReference type="Proteomes" id="UP000287972">
    <property type="component" value="Unassembled WGS sequence"/>
</dbReference>
<evidence type="ECO:0000256" key="1">
    <source>
        <dbReference type="SAM" id="MobiDB-lite"/>
    </source>
</evidence>
<feature type="compositionally biased region" description="Acidic residues" evidence="1">
    <location>
        <begin position="833"/>
        <end position="851"/>
    </location>
</feature>
<feature type="region of interest" description="Disordered" evidence="1">
    <location>
        <begin position="784"/>
        <end position="859"/>
    </location>
</feature>
<feature type="compositionally biased region" description="Acidic residues" evidence="1">
    <location>
        <begin position="807"/>
        <end position="816"/>
    </location>
</feature>
<evidence type="ECO:0000313" key="2">
    <source>
        <dbReference type="EMBL" id="RSL87108.1"/>
    </source>
</evidence>
<comment type="caution">
    <text evidence="2">The sequence shown here is derived from an EMBL/GenBank/DDBJ whole genome shotgun (WGS) entry which is preliminary data.</text>
</comment>
<keyword evidence="3" id="KW-1185">Reference proteome</keyword>
<gene>
    <name evidence="2" type="ORF">CEP51_002397</name>
</gene>
<sequence length="859" mass="96292">MAAHIKEAIAEQLGLPGLVRINMETDLLEEEYTKFAFIICGNSIDRHDLWDNGNAEFLNTIVNPDAPFSNRLAQLCSAAKVRRCRRDICSRMRERMMDSIAPRCQWSPFRDWAVTAMACQALFTPAERKRRRAFTHLVMAATLCHCLLADYAGEDSKQLDAILVGKHGERYEVDLTGVAEVIYWMLTIQNANGTGHILEGKWGPRFLPRDFVRTGVITSMTAAEDLGLCMNRLWNLMAVMERREVDLPGLLEQATSHHPSRFTQKGHKKCRPRKCPFNTLDTSKMKQLHKIAHCRCRQIVYPVSMIEKSISKGTGSVWSRHEIKPLTGVGVRYAAISHVWMDGTGIGIGKRAGIGIVNKCLSDFFLRIAQRLNCDGIWWDTISLPTNDALRKKCIDNMHENYRAAECTILHDNFLLDFEWSEDGSPCVAIVLSSWFTRGWTALELHESKRVKVLFKGPDPLNPLIKDLDDDILAKHPATAPRAHWIATRIIQRMRRRSASRGWDRPIDNMRDLLAIIQPRSVCRIEDKTTIAGLLADLAPMKDCAKCNSVPTNDASRAVIKDHIKHHTTERVLKRLPRLGHASLLHGKPTLRESGAFSWAPAAVYDMPVETAGELEDSARTDFLMSVDVDGGVTGSWHYRGVSAEECREKGAITPLDGSDAATVARVQCALQQNRLACVLLREGRITKPWLLVMTVGGGRGQRCRSSLEEEGRGEVGDVVVDCRYVGAVKVSWLYEKATAAADWGRYGRATFRLGHDEGRPVVDAGYVLPQIMEGCLHDSLFDSAAGDGRGEEKREGEKNGGVEDMYKEEEEDEESAKDAGRKERDGDKDKDDAEEIPSDEEVGWFSSDEEGPAKPKWY</sequence>
<evidence type="ECO:0008006" key="4">
    <source>
        <dbReference type="Google" id="ProtNLM"/>
    </source>
</evidence>
<evidence type="ECO:0000313" key="3">
    <source>
        <dbReference type="Proteomes" id="UP000287972"/>
    </source>
</evidence>
<feature type="compositionally biased region" description="Basic and acidic residues" evidence="1">
    <location>
        <begin position="789"/>
        <end position="806"/>
    </location>
</feature>
<protein>
    <recommendedName>
        <fullName evidence="4">Heterokaryon incompatibility domain-containing protein</fullName>
    </recommendedName>
</protein>
<organism evidence="2 3">
    <name type="scientific">Fusarium floridanum</name>
    <dbReference type="NCBI Taxonomy" id="1325733"/>
    <lineage>
        <taxon>Eukaryota</taxon>
        <taxon>Fungi</taxon>
        <taxon>Dikarya</taxon>
        <taxon>Ascomycota</taxon>
        <taxon>Pezizomycotina</taxon>
        <taxon>Sordariomycetes</taxon>
        <taxon>Hypocreomycetidae</taxon>
        <taxon>Hypocreales</taxon>
        <taxon>Nectriaceae</taxon>
        <taxon>Fusarium</taxon>
        <taxon>Fusarium solani species complex</taxon>
    </lineage>
</organism>
<accession>A0A428SBE9</accession>
<name>A0A428SBE9_9HYPO</name>
<dbReference type="EMBL" id="NKCL01000035">
    <property type="protein sequence ID" value="RSL87108.1"/>
    <property type="molecule type" value="Genomic_DNA"/>
</dbReference>
<proteinExistence type="predicted"/>
<dbReference type="PANTHER" id="PTHR39596:SF2">
    <property type="entry name" value="HET DOMAIN PROTEIN (AFU_ORTHOLOGUE AFUA_1G17550)-RELATED"/>
    <property type="match status" value="1"/>
</dbReference>
<feature type="compositionally biased region" description="Basic and acidic residues" evidence="1">
    <location>
        <begin position="817"/>
        <end position="832"/>
    </location>
</feature>